<sequence>MRDRNSKAVNAGRSPKAINAGSKPDVGLKPESNKCWAEAQCGAKVDRPSGHGLSCRGGRVKTAGGLLAKVGTTRLSCGVGGRDERLLVIARLTMEK</sequence>
<evidence type="ECO:0000313" key="2">
    <source>
        <dbReference type="EMBL" id="PKI49040.1"/>
    </source>
</evidence>
<protein>
    <submittedName>
        <fullName evidence="2">Uncharacterized protein</fullName>
    </submittedName>
</protein>
<dbReference type="AlphaFoldDB" id="A0A2I0IZD6"/>
<organism evidence="2 3">
    <name type="scientific">Punica granatum</name>
    <name type="common">Pomegranate</name>
    <dbReference type="NCBI Taxonomy" id="22663"/>
    <lineage>
        <taxon>Eukaryota</taxon>
        <taxon>Viridiplantae</taxon>
        <taxon>Streptophyta</taxon>
        <taxon>Embryophyta</taxon>
        <taxon>Tracheophyta</taxon>
        <taxon>Spermatophyta</taxon>
        <taxon>Magnoliopsida</taxon>
        <taxon>eudicotyledons</taxon>
        <taxon>Gunneridae</taxon>
        <taxon>Pentapetalae</taxon>
        <taxon>rosids</taxon>
        <taxon>malvids</taxon>
        <taxon>Myrtales</taxon>
        <taxon>Lythraceae</taxon>
        <taxon>Punica</taxon>
    </lineage>
</organism>
<accession>A0A2I0IZD6</accession>
<dbReference type="Proteomes" id="UP000233551">
    <property type="component" value="Unassembled WGS sequence"/>
</dbReference>
<reference evidence="2 3" key="1">
    <citation type="submission" date="2017-11" db="EMBL/GenBank/DDBJ databases">
        <title>De-novo sequencing of pomegranate (Punica granatum L.) genome.</title>
        <authorList>
            <person name="Akparov Z."/>
            <person name="Amiraslanov A."/>
            <person name="Hajiyeva S."/>
            <person name="Abbasov M."/>
            <person name="Kaur K."/>
            <person name="Hamwieh A."/>
            <person name="Solovyev V."/>
            <person name="Salamov A."/>
            <person name="Braich B."/>
            <person name="Kosarev P."/>
            <person name="Mahmoud A."/>
            <person name="Hajiyev E."/>
            <person name="Babayeva S."/>
            <person name="Izzatullayeva V."/>
            <person name="Mammadov A."/>
            <person name="Mammadov A."/>
            <person name="Sharifova S."/>
            <person name="Ojaghi J."/>
            <person name="Eynullazada K."/>
            <person name="Bayramov B."/>
            <person name="Abdulazimova A."/>
            <person name="Shahmuradov I."/>
        </authorList>
    </citation>
    <scope>NUCLEOTIDE SEQUENCE [LARGE SCALE GENOMIC DNA]</scope>
    <source>
        <strain evidence="3">cv. AG2017</strain>
        <tissue evidence="2">Leaf</tissue>
    </source>
</reference>
<evidence type="ECO:0000313" key="3">
    <source>
        <dbReference type="Proteomes" id="UP000233551"/>
    </source>
</evidence>
<dbReference type="EMBL" id="PGOL01002298">
    <property type="protein sequence ID" value="PKI49040.1"/>
    <property type="molecule type" value="Genomic_DNA"/>
</dbReference>
<proteinExistence type="predicted"/>
<comment type="caution">
    <text evidence="2">The sequence shown here is derived from an EMBL/GenBank/DDBJ whole genome shotgun (WGS) entry which is preliminary data.</text>
</comment>
<keyword evidence="3" id="KW-1185">Reference proteome</keyword>
<evidence type="ECO:0000256" key="1">
    <source>
        <dbReference type="SAM" id="MobiDB-lite"/>
    </source>
</evidence>
<feature type="region of interest" description="Disordered" evidence="1">
    <location>
        <begin position="1"/>
        <end position="29"/>
    </location>
</feature>
<gene>
    <name evidence="2" type="ORF">CRG98_030627</name>
</gene>
<name>A0A2I0IZD6_PUNGR</name>